<dbReference type="PANTHER" id="PTHR32432">
    <property type="entry name" value="CELL DIVISION PROTEIN FTSA-RELATED"/>
    <property type="match status" value="1"/>
</dbReference>
<dbReference type="PANTHER" id="PTHR32432:SF4">
    <property type="entry name" value="CELL DIVISION PROTEIN FTSA"/>
    <property type="match status" value="1"/>
</dbReference>
<dbReference type="InterPro" id="IPR043129">
    <property type="entry name" value="ATPase_NBD"/>
</dbReference>
<sequence length="239" mass="25944">VTQSDIDNAVKIAKHIDLEEGKELIHVIPQSFSLDGMQGIRNPLGMHATELKASCHIIAGSKNNICNLNKSILEADIQPTNQVVGSVATARALLTAKEREEGAIMIDIGASTTDVAVFNNGSVIHTDSIPMGGNLFTSDIATAFDIDFNEAEKIKINHGSATPERALSTNTINIKPLTYDESVEITERELAQLIKERANELVRLIAYKLENDVVDNLEIEQIVLTGGCSKLDGLVQLMR</sequence>
<dbReference type="SUPFAM" id="SSF53067">
    <property type="entry name" value="Actin-like ATPase domain"/>
    <property type="match status" value="2"/>
</dbReference>
<keyword evidence="2" id="KW-0132">Cell division</keyword>
<dbReference type="GO" id="GO:0009898">
    <property type="term" value="C:cytoplasmic side of plasma membrane"/>
    <property type="evidence" value="ECO:0007669"/>
    <property type="project" value="TreeGrafter"/>
</dbReference>
<dbReference type="NCBIfam" id="TIGR01174">
    <property type="entry name" value="ftsA"/>
    <property type="match status" value="1"/>
</dbReference>
<keyword evidence="1" id="KW-1003">Cell membrane</keyword>
<keyword evidence="4" id="KW-0131">Cell cycle</keyword>
<keyword evidence="3" id="KW-0472">Membrane</keyword>
<proteinExistence type="predicted"/>
<dbReference type="GO" id="GO:0051301">
    <property type="term" value="P:cell division"/>
    <property type="evidence" value="ECO:0007669"/>
    <property type="project" value="UniProtKB-KW"/>
</dbReference>
<evidence type="ECO:0000256" key="2">
    <source>
        <dbReference type="ARBA" id="ARBA00022618"/>
    </source>
</evidence>
<dbReference type="GO" id="GO:0032153">
    <property type="term" value="C:cell division site"/>
    <property type="evidence" value="ECO:0007669"/>
    <property type="project" value="TreeGrafter"/>
</dbReference>
<feature type="non-terminal residue" evidence="6">
    <location>
        <position position="1"/>
    </location>
</feature>
<evidence type="ECO:0000256" key="1">
    <source>
        <dbReference type="ARBA" id="ARBA00022475"/>
    </source>
</evidence>
<gene>
    <name evidence="6" type="ORF">METZ01_LOCUS486153</name>
</gene>
<dbReference type="SMART" id="SM00842">
    <property type="entry name" value="FtsA"/>
    <property type="match status" value="1"/>
</dbReference>
<evidence type="ECO:0000259" key="5">
    <source>
        <dbReference type="SMART" id="SM00842"/>
    </source>
</evidence>
<dbReference type="InterPro" id="IPR003494">
    <property type="entry name" value="SHS2_FtsA"/>
</dbReference>
<dbReference type="Gene3D" id="3.30.420.40">
    <property type="match status" value="1"/>
</dbReference>
<evidence type="ECO:0000313" key="6">
    <source>
        <dbReference type="EMBL" id="SVE33299.1"/>
    </source>
</evidence>
<feature type="domain" description="SHS2" evidence="5">
    <location>
        <begin position="1"/>
        <end position="93"/>
    </location>
</feature>
<evidence type="ECO:0000256" key="3">
    <source>
        <dbReference type="ARBA" id="ARBA00023136"/>
    </source>
</evidence>
<dbReference type="Pfam" id="PF14450">
    <property type="entry name" value="FtsA"/>
    <property type="match status" value="1"/>
</dbReference>
<dbReference type="Gene3D" id="3.30.1490.110">
    <property type="match status" value="1"/>
</dbReference>
<name>A0A383CMJ5_9ZZZZ</name>
<dbReference type="EMBL" id="UINC01210023">
    <property type="protein sequence ID" value="SVE33299.1"/>
    <property type="molecule type" value="Genomic_DNA"/>
</dbReference>
<feature type="non-terminal residue" evidence="6">
    <location>
        <position position="239"/>
    </location>
</feature>
<evidence type="ECO:0000256" key="4">
    <source>
        <dbReference type="ARBA" id="ARBA00023306"/>
    </source>
</evidence>
<organism evidence="6">
    <name type="scientific">marine metagenome</name>
    <dbReference type="NCBI Taxonomy" id="408172"/>
    <lineage>
        <taxon>unclassified sequences</taxon>
        <taxon>metagenomes</taxon>
        <taxon>ecological metagenomes</taxon>
    </lineage>
</organism>
<dbReference type="AlphaFoldDB" id="A0A383CMJ5"/>
<reference evidence="6" key="1">
    <citation type="submission" date="2018-05" db="EMBL/GenBank/DDBJ databases">
        <authorList>
            <person name="Lanie J.A."/>
            <person name="Ng W.-L."/>
            <person name="Kazmierczak K.M."/>
            <person name="Andrzejewski T.M."/>
            <person name="Davidsen T.M."/>
            <person name="Wayne K.J."/>
            <person name="Tettelin H."/>
            <person name="Glass J.I."/>
            <person name="Rusch D."/>
            <person name="Podicherti R."/>
            <person name="Tsui H.-C.T."/>
            <person name="Winkler M.E."/>
        </authorList>
    </citation>
    <scope>NUCLEOTIDE SEQUENCE</scope>
</reference>
<protein>
    <recommendedName>
        <fullName evidence="5">SHS2 domain-containing protein</fullName>
    </recommendedName>
</protein>
<dbReference type="InterPro" id="IPR050696">
    <property type="entry name" value="FtsA/MreB"/>
</dbReference>
<accession>A0A383CMJ5</accession>
<dbReference type="InterPro" id="IPR020823">
    <property type="entry name" value="Cell_div_FtsA"/>
</dbReference>
<dbReference type="Pfam" id="PF02491">
    <property type="entry name" value="SHS2_FTSA"/>
    <property type="match status" value="1"/>
</dbReference>